<reference evidence="2 3" key="1">
    <citation type="submission" date="2019-05" db="EMBL/GenBank/DDBJ databases">
        <title>Another draft genome of Portunus trituberculatus and its Hox gene families provides insights of decapod evolution.</title>
        <authorList>
            <person name="Jeong J.-H."/>
            <person name="Song I."/>
            <person name="Kim S."/>
            <person name="Choi T."/>
            <person name="Kim D."/>
            <person name="Ryu S."/>
            <person name="Kim W."/>
        </authorList>
    </citation>
    <scope>NUCLEOTIDE SEQUENCE [LARGE SCALE GENOMIC DNA]</scope>
    <source>
        <tissue evidence="2">Muscle</tissue>
    </source>
</reference>
<evidence type="ECO:0000256" key="1">
    <source>
        <dbReference type="SAM" id="MobiDB-lite"/>
    </source>
</evidence>
<feature type="region of interest" description="Disordered" evidence="1">
    <location>
        <begin position="25"/>
        <end position="121"/>
    </location>
</feature>
<evidence type="ECO:0000313" key="3">
    <source>
        <dbReference type="Proteomes" id="UP000324222"/>
    </source>
</evidence>
<proteinExistence type="predicted"/>
<name>A0A5B7FV35_PORTR</name>
<sequence>MAAVQEAITCYVQSVMEWLEGDHETLSRGASLGTDEGAGRDEAPCGAKPMPSPQLPRGTGDENVVAEAEECVPVMKQPQGVRRRSRAHPRGPQDRRGDHRGQDQEAPSRNKRVDEGVEGVI</sequence>
<accession>A0A5B7FV35</accession>
<keyword evidence="3" id="KW-1185">Reference proteome</keyword>
<organism evidence="2 3">
    <name type="scientific">Portunus trituberculatus</name>
    <name type="common">Swimming crab</name>
    <name type="synonym">Neptunus trituberculatus</name>
    <dbReference type="NCBI Taxonomy" id="210409"/>
    <lineage>
        <taxon>Eukaryota</taxon>
        <taxon>Metazoa</taxon>
        <taxon>Ecdysozoa</taxon>
        <taxon>Arthropoda</taxon>
        <taxon>Crustacea</taxon>
        <taxon>Multicrustacea</taxon>
        <taxon>Malacostraca</taxon>
        <taxon>Eumalacostraca</taxon>
        <taxon>Eucarida</taxon>
        <taxon>Decapoda</taxon>
        <taxon>Pleocyemata</taxon>
        <taxon>Brachyura</taxon>
        <taxon>Eubrachyura</taxon>
        <taxon>Portunoidea</taxon>
        <taxon>Portunidae</taxon>
        <taxon>Portuninae</taxon>
        <taxon>Portunus</taxon>
    </lineage>
</organism>
<gene>
    <name evidence="2" type="ORF">E2C01_045196</name>
</gene>
<dbReference type="AlphaFoldDB" id="A0A5B7FV35"/>
<dbReference type="EMBL" id="VSRR010010119">
    <property type="protein sequence ID" value="MPC51351.1"/>
    <property type="molecule type" value="Genomic_DNA"/>
</dbReference>
<protein>
    <submittedName>
        <fullName evidence="2">Uncharacterized protein</fullName>
    </submittedName>
</protein>
<feature type="compositionally biased region" description="Basic and acidic residues" evidence="1">
    <location>
        <begin position="91"/>
        <end position="115"/>
    </location>
</feature>
<dbReference type="Proteomes" id="UP000324222">
    <property type="component" value="Unassembled WGS sequence"/>
</dbReference>
<comment type="caution">
    <text evidence="2">The sequence shown here is derived from an EMBL/GenBank/DDBJ whole genome shotgun (WGS) entry which is preliminary data.</text>
</comment>
<evidence type="ECO:0000313" key="2">
    <source>
        <dbReference type="EMBL" id="MPC51351.1"/>
    </source>
</evidence>